<dbReference type="GO" id="GO:0019843">
    <property type="term" value="F:rRNA binding"/>
    <property type="evidence" value="ECO:0007669"/>
    <property type="project" value="TreeGrafter"/>
</dbReference>
<dbReference type="EMBL" id="UFVD01000001">
    <property type="protein sequence ID" value="SUX10343.1"/>
    <property type="molecule type" value="Genomic_DNA"/>
</dbReference>
<feature type="binding site" evidence="1">
    <location>
        <position position="296"/>
    </location>
    <ligand>
        <name>S-adenosyl-L-methionine</name>
        <dbReference type="ChEBI" id="CHEBI:59789"/>
    </ligand>
</feature>
<feature type="binding site" evidence="1">
    <location>
        <position position="189"/>
    </location>
    <ligand>
        <name>S-adenosyl-L-methionine</name>
        <dbReference type="ChEBI" id="CHEBI:59789"/>
    </ligand>
</feature>
<dbReference type="HAMAP" id="MF_01011">
    <property type="entry name" value="RNA_methyltr_TrmA"/>
    <property type="match status" value="1"/>
</dbReference>
<feature type="binding site" evidence="1">
    <location>
        <position position="216"/>
    </location>
    <ligand>
        <name>S-adenosyl-L-methionine</name>
        <dbReference type="ChEBI" id="CHEBI:59789"/>
    </ligand>
</feature>
<dbReference type="OrthoDB" id="9804590at2"/>
<dbReference type="Gene3D" id="3.40.50.150">
    <property type="entry name" value="Vaccinia Virus protein VP39"/>
    <property type="match status" value="1"/>
</dbReference>
<dbReference type="PANTHER" id="PTHR47790">
    <property type="entry name" value="TRNA/TMRNA (URACIL-C(5))-METHYLTRANSFERASE"/>
    <property type="match status" value="1"/>
</dbReference>
<dbReference type="GO" id="GO:0006396">
    <property type="term" value="P:RNA processing"/>
    <property type="evidence" value="ECO:0007669"/>
    <property type="project" value="InterPro"/>
</dbReference>
<dbReference type="NCBIfam" id="TIGR02143">
    <property type="entry name" value="trmA_only"/>
    <property type="match status" value="1"/>
</dbReference>
<keyword evidence="1 3" id="KW-0808">Transferase</keyword>
<dbReference type="PANTHER" id="PTHR47790:SF2">
    <property type="entry name" value="TRNA_TMRNA (URACIL-C(5))-METHYLTRANSFERASE"/>
    <property type="match status" value="1"/>
</dbReference>
<dbReference type="CDD" id="cd02440">
    <property type="entry name" value="AdoMet_MTases"/>
    <property type="match status" value="1"/>
</dbReference>
<feature type="active site" description="Nucleophile" evidence="1">
    <location>
        <position position="321"/>
    </location>
</feature>
<evidence type="ECO:0000313" key="3">
    <source>
        <dbReference type="EMBL" id="SUX10343.1"/>
    </source>
</evidence>
<dbReference type="PROSITE" id="PS51687">
    <property type="entry name" value="SAM_MT_RNA_M5U"/>
    <property type="match status" value="1"/>
</dbReference>
<keyword evidence="1 3" id="KW-0489">Methyltransferase</keyword>
<dbReference type="SUPFAM" id="SSF53335">
    <property type="entry name" value="S-adenosyl-L-methionine-dependent methyltransferases"/>
    <property type="match status" value="1"/>
</dbReference>
<dbReference type="GO" id="GO:0000049">
    <property type="term" value="F:tRNA binding"/>
    <property type="evidence" value="ECO:0007669"/>
    <property type="project" value="TreeGrafter"/>
</dbReference>
<dbReference type="InterPro" id="IPR030390">
    <property type="entry name" value="MeTrfase_TrmA_AS"/>
</dbReference>
<dbReference type="GeneID" id="93090971"/>
<accession>A0A381DI15</accession>
<dbReference type="RefSeq" id="WP_089182764.1">
    <property type="nucleotide sequence ID" value="NZ_CP043427.1"/>
</dbReference>
<name>A0A381DI15_9BACT</name>
<evidence type="ECO:0000256" key="2">
    <source>
        <dbReference type="PROSITE-ProRule" id="PRU10015"/>
    </source>
</evidence>
<organism evidence="3 4">
    <name type="scientific">Campylobacter sputorum subsp. sputorum</name>
    <dbReference type="NCBI Taxonomy" id="32024"/>
    <lineage>
        <taxon>Bacteria</taxon>
        <taxon>Pseudomonadati</taxon>
        <taxon>Campylobacterota</taxon>
        <taxon>Epsilonproteobacteria</taxon>
        <taxon>Campylobacterales</taxon>
        <taxon>Campylobacteraceae</taxon>
        <taxon>Campylobacter</taxon>
    </lineage>
</organism>
<feature type="binding site" evidence="1">
    <location>
        <position position="237"/>
    </location>
    <ligand>
        <name>S-adenosyl-L-methionine</name>
        <dbReference type="ChEBI" id="CHEBI:59789"/>
    </ligand>
</feature>
<reference evidence="3 4" key="1">
    <citation type="submission" date="2018-06" db="EMBL/GenBank/DDBJ databases">
        <authorList>
            <consortium name="Pathogen Informatics"/>
            <person name="Doyle S."/>
        </authorList>
    </citation>
    <scope>NUCLEOTIDE SEQUENCE [LARGE SCALE GENOMIC DNA]</scope>
    <source>
        <strain evidence="3 4">NCTC12475</strain>
    </source>
</reference>
<dbReference type="EC" id="2.1.1.35" evidence="3"/>
<dbReference type="GO" id="GO:0005829">
    <property type="term" value="C:cytosol"/>
    <property type="evidence" value="ECO:0007669"/>
    <property type="project" value="TreeGrafter"/>
</dbReference>
<evidence type="ECO:0000313" key="4">
    <source>
        <dbReference type="Proteomes" id="UP000254920"/>
    </source>
</evidence>
<proteinExistence type="inferred from homology"/>
<evidence type="ECO:0000256" key="1">
    <source>
        <dbReference type="PROSITE-ProRule" id="PRU01024"/>
    </source>
</evidence>
<sequence length="362" mass="41699">MDCKYFGICGSCTKNEPYKKQLVDKLATIKNIFNEIYNDEIEVFSSLPSGYRIRSEFSIYHDENRAKYAMNGKQTRFVLIDECPKVDEKIANLMPRLLEIINQNESLRTKLFGAEFLTTKFQTQVVLLYHKDIFLIKDELEKLSNTLNISIIARSRKKKLSFNGENLKEELIINGKKFLYIISEGAFLQPNKIVNQKMISWAINCIKDGKDLLEMYCGHGNFTIPISFKFKKVLATEISKKSIANAITNCELNSTNNIHFVRLDANELIEAFNGREFKRLKDISLNEFNFSHLLVDPPRAGLSDEVCEFAAKFKNIVYISCNPNTLKRDILKLLKTHKITKFAIFDQFANTDHIECGVILKS</sequence>
<keyword evidence="1" id="KW-0949">S-adenosyl-L-methionine</keyword>
<dbReference type="STRING" id="32024.GCA_000788295_00657"/>
<dbReference type="Proteomes" id="UP000254920">
    <property type="component" value="Unassembled WGS sequence"/>
</dbReference>
<dbReference type="Pfam" id="PF05958">
    <property type="entry name" value="tRNA_U5-meth_tr"/>
    <property type="match status" value="1"/>
</dbReference>
<protein>
    <submittedName>
        <fullName evidence="3">tRNA (Uracil-5-)-methyltransferase</fullName>
        <ecNumber evidence="3">2.1.1.35</ecNumber>
    </submittedName>
</protein>
<dbReference type="PROSITE" id="PS01230">
    <property type="entry name" value="TRMA_1"/>
    <property type="match status" value="1"/>
</dbReference>
<dbReference type="GO" id="GO:0030697">
    <property type="term" value="F:tRNA (uracil(54)-C5)-methyltransferase activity, S-adenosyl methionine-dependent"/>
    <property type="evidence" value="ECO:0007669"/>
    <property type="project" value="UniProtKB-EC"/>
</dbReference>
<dbReference type="InterPro" id="IPR010280">
    <property type="entry name" value="U5_MeTrfase_fam"/>
</dbReference>
<dbReference type="InterPro" id="IPR029063">
    <property type="entry name" value="SAM-dependent_MTases_sf"/>
</dbReference>
<dbReference type="Gene3D" id="2.40.50.1070">
    <property type="match status" value="1"/>
</dbReference>
<dbReference type="AlphaFoldDB" id="A0A381DI15"/>
<keyword evidence="4" id="KW-1185">Reference proteome</keyword>
<dbReference type="GO" id="GO:0032259">
    <property type="term" value="P:methylation"/>
    <property type="evidence" value="ECO:0007669"/>
    <property type="project" value="UniProtKB-KW"/>
</dbReference>
<gene>
    <name evidence="3" type="primary">trmA</name>
    <name evidence="3" type="ORF">NCTC12475_00531</name>
</gene>
<dbReference type="InterPro" id="IPR011869">
    <property type="entry name" value="TrmA_MeTrfase"/>
</dbReference>
<comment type="similarity">
    <text evidence="1">Belongs to the class I-like SAM-binding methyltransferase superfamily. RNA M5U methyltransferase family.</text>
</comment>
<feature type="active site" evidence="2">
    <location>
        <position position="321"/>
    </location>
</feature>